<dbReference type="SUPFAM" id="SSF56349">
    <property type="entry name" value="DNA breaking-rejoining enzymes"/>
    <property type="match status" value="1"/>
</dbReference>
<dbReference type="PANTHER" id="PTHR30349">
    <property type="entry name" value="PHAGE INTEGRASE-RELATED"/>
    <property type="match status" value="1"/>
</dbReference>
<comment type="caution">
    <text evidence="6">The sequence shown here is derived from an EMBL/GenBank/DDBJ whole genome shotgun (WGS) entry which is preliminary data.</text>
</comment>
<evidence type="ECO:0000313" key="7">
    <source>
        <dbReference type="Proteomes" id="UP000521922"/>
    </source>
</evidence>
<feature type="region of interest" description="Disordered" evidence="4">
    <location>
        <begin position="1"/>
        <end position="42"/>
    </location>
</feature>
<dbReference type="Pfam" id="PF26003">
    <property type="entry name" value="Integrase_N_phage"/>
    <property type="match status" value="1"/>
</dbReference>
<dbReference type="GO" id="GO:0006310">
    <property type="term" value="P:DNA recombination"/>
    <property type="evidence" value="ECO:0007669"/>
    <property type="project" value="UniProtKB-KW"/>
</dbReference>
<keyword evidence="7" id="KW-1185">Reference proteome</keyword>
<accession>A0A7Y9ASS4</accession>
<sequence>MTSPKRSRRASDGAIDRLPSGAWRARHTGPDGKRRTKSFPTKADARAWINTQAADVVRREWRAPEVGRRTVGDYAADYLARPDLRESTRTLYERVWRVHLDEVWASTPVGEITVEAVRRWHERVGATTAPTALVQAYRLLRAVLNVALNDGAIRANPATVRGAAVHKPARATRSLSPEDVVKLAEAVPARYSVLVLVLAWSGLRFGEAAALRRQDVSADGRLLTVERGVWHDGHEHLVGDVKTAAGRRRVALPDSIATALVEHLREFVPRQPDALVFGTRSGGFLARSNFSSMFSRAVTRCELPPTRPHELRHTGATLAAAAGASLREVMTRLGHSSPAAALVYQHASEHRDDEIARALDVVAAATPRRVTSTAISVA</sequence>
<organism evidence="6 7">
    <name type="scientific">Kineococcus aurantiacus</name>
    <dbReference type="NCBI Taxonomy" id="37633"/>
    <lineage>
        <taxon>Bacteria</taxon>
        <taxon>Bacillati</taxon>
        <taxon>Actinomycetota</taxon>
        <taxon>Actinomycetes</taxon>
        <taxon>Kineosporiales</taxon>
        <taxon>Kineosporiaceae</taxon>
        <taxon>Kineococcus</taxon>
    </lineage>
</organism>
<dbReference type="Pfam" id="PF00589">
    <property type="entry name" value="Phage_integrase"/>
    <property type="match status" value="1"/>
</dbReference>
<dbReference type="GO" id="GO:0003677">
    <property type="term" value="F:DNA binding"/>
    <property type="evidence" value="ECO:0007669"/>
    <property type="project" value="UniProtKB-KW"/>
</dbReference>
<keyword evidence="3" id="KW-0233">DNA recombination</keyword>
<gene>
    <name evidence="6" type="ORF">BJ968_000920</name>
</gene>
<comment type="similarity">
    <text evidence="1">Belongs to the 'phage' integrase family.</text>
</comment>
<dbReference type="InterPro" id="IPR013762">
    <property type="entry name" value="Integrase-like_cat_sf"/>
</dbReference>
<dbReference type="Proteomes" id="UP000521922">
    <property type="component" value="Unassembled WGS sequence"/>
</dbReference>
<keyword evidence="2" id="KW-0238">DNA-binding</keyword>
<evidence type="ECO:0000256" key="3">
    <source>
        <dbReference type="ARBA" id="ARBA00023172"/>
    </source>
</evidence>
<proteinExistence type="inferred from homology"/>
<dbReference type="EMBL" id="JACCBB010000001">
    <property type="protein sequence ID" value="NYD21380.1"/>
    <property type="molecule type" value="Genomic_DNA"/>
</dbReference>
<protein>
    <submittedName>
        <fullName evidence="6">Integrase</fullName>
    </submittedName>
</protein>
<feature type="domain" description="Tyr recombinase" evidence="5">
    <location>
        <begin position="170"/>
        <end position="357"/>
    </location>
</feature>
<evidence type="ECO:0000313" key="6">
    <source>
        <dbReference type="EMBL" id="NYD21380.1"/>
    </source>
</evidence>
<evidence type="ECO:0000256" key="2">
    <source>
        <dbReference type="ARBA" id="ARBA00023125"/>
    </source>
</evidence>
<dbReference type="Gene3D" id="1.10.443.10">
    <property type="entry name" value="Intergrase catalytic core"/>
    <property type="match status" value="1"/>
</dbReference>
<dbReference type="PANTHER" id="PTHR30349:SF64">
    <property type="entry name" value="PROPHAGE INTEGRASE INTD-RELATED"/>
    <property type="match status" value="1"/>
</dbReference>
<dbReference type="InterPro" id="IPR058717">
    <property type="entry name" value="Phage_L5_Integrase_N"/>
</dbReference>
<dbReference type="InterPro" id="IPR010998">
    <property type="entry name" value="Integrase_recombinase_N"/>
</dbReference>
<dbReference type="InterPro" id="IPR011010">
    <property type="entry name" value="DNA_brk_join_enz"/>
</dbReference>
<evidence type="ECO:0000256" key="1">
    <source>
        <dbReference type="ARBA" id="ARBA00008857"/>
    </source>
</evidence>
<dbReference type="PROSITE" id="PS51898">
    <property type="entry name" value="TYR_RECOMBINASE"/>
    <property type="match status" value="1"/>
</dbReference>
<dbReference type="Gene3D" id="1.10.150.130">
    <property type="match status" value="1"/>
</dbReference>
<dbReference type="GO" id="GO:0015074">
    <property type="term" value="P:DNA integration"/>
    <property type="evidence" value="ECO:0007669"/>
    <property type="project" value="InterPro"/>
</dbReference>
<dbReference type="RefSeq" id="WP_179749641.1">
    <property type="nucleotide sequence ID" value="NZ_BAAAGN010000006.1"/>
</dbReference>
<name>A0A7Y9ASS4_9ACTN</name>
<dbReference type="InterPro" id="IPR050090">
    <property type="entry name" value="Tyrosine_recombinase_XerCD"/>
</dbReference>
<dbReference type="AlphaFoldDB" id="A0A7Y9ASS4"/>
<evidence type="ECO:0000259" key="5">
    <source>
        <dbReference type="PROSITE" id="PS51898"/>
    </source>
</evidence>
<reference evidence="6 7" key="1">
    <citation type="submission" date="2020-07" db="EMBL/GenBank/DDBJ databases">
        <title>Sequencing the genomes of 1000 actinobacteria strains.</title>
        <authorList>
            <person name="Klenk H.-P."/>
        </authorList>
    </citation>
    <scope>NUCLEOTIDE SEQUENCE [LARGE SCALE GENOMIC DNA]</scope>
    <source>
        <strain evidence="6 7">DSM 7487</strain>
    </source>
</reference>
<dbReference type="CDD" id="cd01189">
    <property type="entry name" value="INT_ICEBs1_C_like"/>
    <property type="match status" value="1"/>
</dbReference>
<evidence type="ECO:0000256" key="4">
    <source>
        <dbReference type="SAM" id="MobiDB-lite"/>
    </source>
</evidence>
<dbReference type="InterPro" id="IPR002104">
    <property type="entry name" value="Integrase_catalytic"/>
</dbReference>